<sequence length="68" mass="7573">MDPPGALDAEDEVGPLAHLAPSPQSEAVAHEFQELSLQPSQHLPPLNERKNEREEKRHCFGSKTSWDS</sequence>
<reference evidence="2 3" key="1">
    <citation type="submission" date="2019-05" db="EMBL/GenBank/DDBJ databases">
        <title>A Chromosome-scale Meerkat (S. suricatta) Genome Assembly.</title>
        <authorList>
            <person name="Dudchenko O."/>
            <person name="Lieberman Aiden E."/>
            <person name="Tung J."/>
            <person name="Barreiro L.B."/>
            <person name="Clutton-Brock T.H."/>
        </authorList>
    </citation>
    <scope>NUCLEOTIDE SEQUENCE [LARGE SCALE GENOMIC DNA]</scope>
</reference>
<reference evidence="2" key="3">
    <citation type="submission" date="2025-09" db="UniProtKB">
        <authorList>
            <consortium name="Ensembl"/>
        </authorList>
    </citation>
    <scope>IDENTIFICATION</scope>
</reference>
<reference evidence="2" key="2">
    <citation type="submission" date="2025-08" db="UniProtKB">
        <authorList>
            <consortium name="Ensembl"/>
        </authorList>
    </citation>
    <scope>IDENTIFICATION</scope>
</reference>
<evidence type="ECO:0000313" key="3">
    <source>
        <dbReference type="Proteomes" id="UP000472268"/>
    </source>
</evidence>
<dbReference type="OMA" id="HCFGSKT"/>
<dbReference type="AlphaFoldDB" id="A0A673VJ08"/>
<protein>
    <submittedName>
        <fullName evidence="2">Uncharacterized protein</fullName>
    </submittedName>
</protein>
<evidence type="ECO:0000313" key="2">
    <source>
        <dbReference type="Ensembl" id="ENSSSUP00005036899.1"/>
    </source>
</evidence>
<accession>A0A673VJ08</accession>
<dbReference type="Ensembl" id="ENSSSUT00005042009.1">
    <property type="protein sequence ID" value="ENSSSUP00005036899.1"/>
    <property type="gene ID" value="ENSSSUG00005023577.1"/>
</dbReference>
<feature type="compositionally biased region" description="Basic and acidic residues" evidence="1">
    <location>
        <begin position="47"/>
        <end position="58"/>
    </location>
</feature>
<feature type="region of interest" description="Disordered" evidence="1">
    <location>
        <begin position="1"/>
        <end position="68"/>
    </location>
</feature>
<feature type="compositionally biased region" description="Low complexity" evidence="1">
    <location>
        <begin position="35"/>
        <end position="46"/>
    </location>
</feature>
<proteinExistence type="predicted"/>
<dbReference type="Proteomes" id="UP000472268">
    <property type="component" value="Chromosome 8"/>
</dbReference>
<name>A0A673VJ08_SURSU</name>
<keyword evidence="3" id="KW-1185">Reference proteome</keyword>
<organism evidence="2 3">
    <name type="scientific">Suricata suricatta</name>
    <name type="common">Meerkat</name>
    <dbReference type="NCBI Taxonomy" id="37032"/>
    <lineage>
        <taxon>Eukaryota</taxon>
        <taxon>Metazoa</taxon>
        <taxon>Chordata</taxon>
        <taxon>Craniata</taxon>
        <taxon>Vertebrata</taxon>
        <taxon>Euteleostomi</taxon>
        <taxon>Mammalia</taxon>
        <taxon>Eutheria</taxon>
        <taxon>Laurasiatheria</taxon>
        <taxon>Carnivora</taxon>
        <taxon>Feliformia</taxon>
        <taxon>Herpestidae</taxon>
        <taxon>Suricata</taxon>
    </lineage>
</organism>
<evidence type="ECO:0000256" key="1">
    <source>
        <dbReference type="SAM" id="MobiDB-lite"/>
    </source>
</evidence>